<dbReference type="PANTHER" id="PTHR43343:SF3">
    <property type="entry name" value="PROTEASE DO-LIKE 8, CHLOROPLASTIC"/>
    <property type="match status" value="1"/>
</dbReference>
<keyword evidence="1" id="KW-0645">Protease</keyword>
<feature type="non-terminal residue" evidence="3">
    <location>
        <position position="1"/>
    </location>
</feature>
<sequence>VLKIDAKEKLPYLTLGNSDDVIIGEWAIAMGNPFGLFELGNKPTVTVGVISAVKMNLHSVEGRIYRDMIQTDAAINSGNSGGPLLNALGEVIGINTVIYTPNQGNVGVGFAIPINRAKMIINELIKKGKN</sequence>
<dbReference type="Gene3D" id="2.40.10.120">
    <property type="match status" value="1"/>
</dbReference>
<dbReference type="InterPro" id="IPR009003">
    <property type="entry name" value="Peptidase_S1_PA"/>
</dbReference>
<organism evidence="3 4">
    <name type="scientific">Candidatus Chryseopegocella kryptomonas</name>
    <dbReference type="NCBI Taxonomy" id="1633643"/>
    <lineage>
        <taxon>Bacteria</taxon>
        <taxon>Pseudomonadati</taxon>
        <taxon>Candidatus Kryptoniota</taxon>
        <taxon>Candidatus Chryseopegocella</taxon>
    </lineage>
</organism>
<evidence type="ECO:0000256" key="2">
    <source>
        <dbReference type="ARBA" id="ARBA00022801"/>
    </source>
</evidence>
<dbReference type="Proteomes" id="UP000199197">
    <property type="component" value="Unassembled WGS sequence"/>
</dbReference>
<protein>
    <submittedName>
        <fullName evidence="3">Trypsin-like peptidase domain-containing protein</fullName>
    </submittedName>
</protein>
<accession>A0A0P1P383</accession>
<dbReference type="AlphaFoldDB" id="A0A0P1P383"/>
<gene>
    <name evidence="3" type="ORF">JGI23_01941</name>
</gene>
<name>A0A0P1P383_9BACT</name>
<keyword evidence="4" id="KW-1185">Reference proteome</keyword>
<evidence type="ECO:0000313" key="3">
    <source>
        <dbReference type="EMBL" id="CUT05342.1"/>
    </source>
</evidence>
<evidence type="ECO:0000256" key="1">
    <source>
        <dbReference type="ARBA" id="ARBA00022670"/>
    </source>
</evidence>
<dbReference type="PANTHER" id="PTHR43343">
    <property type="entry name" value="PEPTIDASE S12"/>
    <property type="match status" value="1"/>
</dbReference>
<dbReference type="SUPFAM" id="SSF50494">
    <property type="entry name" value="Trypsin-like serine proteases"/>
    <property type="match status" value="1"/>
</dbReference>
<dbReference type="RefSeq" id="WP_234697305.1">
    <property type="nucleotide sequence ID" value="NZ_CZVW01000037.1"/>
</dbReference>
<dbReference type="Pfam" id="PF13365">
    <property type="entry name" value="Trypsin_2"/>
    <property type="match status" value="1"/>
</dbReference>
<dbReference type="GO" id="GO:0006508">
    <property type="term" value="P:proteolysis"/>
    <property type="evidence" value="ECO:0007669"/>
    <property type="project" value="UniProtKB-KW"/>
</dbReference>
<keyword evidence="2" id="KW-0378">Hydrolase</keyword>
<dbReference type="PRINTS" id="PR00834">
    <property type="entry name" value="PROTEASES2C"/>
</dbReference>
<reference evidence="4" key="1">
    <citation type="submission" date="2015-11" db="EMBL/GenBank/DDBJ databases">
        <authorList>
            <person name="Varghese N."/>
        </authorList>
    </citation>
    <scope>NUCLEOTIDE SEQUENCE [LARGE SCALE GENOMIC DNA]</scope>
    <source>
        <strain evidence="4">JGI-23</strain>
    </source>
</reference>
<dbReference type="InterPro" id="IPR001940">
    <property type="entry name" value="Peptidase_S1C"/>
</dbReference>
<proteinExistence type="predicted"/>
<dbReference type="GO" id="GO:0004252">
    <property type="term" value="F:serine-type endopeptidase activity"/>
    <property type="evidence" value="ECO:0007669"/>
    <property type="project" value="InterPro"/>
</dbReference>
<evidence type="ECO:0000313" key="4">
    <source>
        <dbReference type="Proteomes" id="UP000199197"/>
    </source>
</evidence>
<dbReference type="EMBL" id="CZVW01000037">
    <property type="protein sequence ID" value="CUT05342.1"/>
    <property type="molecule type" value="Genomic_DNA"/>
</dbReference>
<dbReference type="InterPro" id="IPR051201">
    <property type="entry name" value="Chloro_Bact_Ser_Proteases"/>
</dbReference>